<keyword evidence="2" id="KW-1185">Reference proteome</keyword>
<organism evidence="1 2">
    <name type="scientific">Rhodococcus sacchari</name>
    <dbReference type="NCBI Taxonomy" id="2962047"/>
    <lineage>
        <taxon>Bacteria</taxon>
        <taxon>Bacillati</taxon>
        <taxon>Actinomycetota</taxon>
        <taxon>Actinomycetes</taxon>
        <taxon>Mycobacteriales</taxon>
        <taxon>Nocardiaceae</taxon>
        <taxon>Rhodococcus</taxon>
    </lineage>
</organism>
<keyword evidence="1" id="KW-0547">Nucleotide-binding</keyword>
<accession>A0ACD4DEG8</accession>
<sequence>MTETQIGADTLDAGTDTRGVSIRNLRKRFGDGPYVLDGIDLDIAKGELVCLIGPSGSGKSTLLRCINLLEKPDSGVVRVGDMLMGQELRDGKLHALRPRRYRAQQARIGMIFQQFNLFPHLTVLENVIEAPQAVRGQSKAEAVENARRLIARVGLADRENAYPRQLSGGQQQRIAIARALAMEPDVLLCDEPTSALDPELVGEVLEVLRDLAESGMTMIVVTHEMAFAREVADRVVFMSDGRIVEQDTPDRIFTNPREERTRNFLRRVL</sequence>
<proteinExistence type="predicted"/>
<gene>
    <name evidence="1" type="ORF">OED52_17090</name>
</gene>
<reference evidence="1" key="1">
    <citation type="submission" date="2022-10" db="EMBL/GenBank/DDBJ databases">
        <title>Rhodococcus ferula Z13 complete genome.</title>
        <authorList>
            <person name="Long X."/>
            <person name="Zang M."/>
        </authorList>
    </citation>
    <scope>NUCLEOTIDE SEQUENCE</scope>
    <source>
        <strain evidence="1">Z13</strain>
    </source>
</reference>
<evidence type="ECO:0000313" key="2">
    <source>
        <dbReference type="Proteomes" id="UP001156484"/>
    </source>
</evidence>
<dbReference type="EMBL" id="CP107551">
    <property type="protein sequence ID" value="UYP18355.1"/>
    <property type="molecule type" value="Genomic_DNA"/>
</dbReference>
<keyword evidence="1" id="KW-0067">ATP-binding</keyword>
<dbReference type="Proteomes" id="UP001156484">
    <property type="component" value="Chromosome"/>
</dbReference>
<evidence type="ECO:0000313" key="1">
    <source>
        <dbReference type="EMBL" id="UYP18355.1"/>
    </source>
</evidence>
<protein>
    <submittedName>
        <fullName evidence="1">Amino acid ABC transporter ATP-binding protein</fullName>
    </submittedName>
</protein>
<name>A0ACD4DEG8_9NOCA</name>